<evidence type="ECO:0000313" key="3">
    <source>
        <dbReference type="Proteomes" id="UP000232412"/>
    </source>
</evidence>
<organism evidence="2 3">
    <name type="scientific">Nitrosotalea sinensis</name>
    <dbReference type="NCBI Taxonomy" id="1499975"/>
    <lineage>
        <taxon>Archaea</taxon>
        <taxon>Nitrososphaerota</taxon>
        <taxon>Nitrososphaeria</taxon>
        <taxon>Nitrosotaleales</taxon>
        <taxon>Nitrosotaleaceae</taxon>
        <taxon>Nitrosotalea</taxon>
    </lineage>
</organism>
<dbReference type="InterPro" id="IPR029057">
    <property type="entry name" value="PRTase-like"/>
</dbReference>
<feature type="domain" description="Phosphoribosyltransferase" evidence="1">
    <location>
        <begin position="8"/>
        <end position="177"/>
    </location>
</feature>
<dbReference type="EMBL" id="FRFC01000004">
    <property type="protein sequence ID" value="SHO46527.1"/>
    <property type="molecule type" value="Genomic_DNA"/>
</dbReference>
<name>A0A2H1EIF2_9ARCH</name>
<keyword evidence="2" id="KW-0328">Glycosyltransferase</keyword>
<proteinExistence type="predicted"/>
<keyword evidence="3" id="KW-1185">Reference proteome</keyword>
<protein>
    <submittedName>
        <fullName evidence="2">Phosphoribosyltransferase</fullName>
    </submittedName>
</protein>
<dbReference type="GO" id="GO:0016757">
    <property type="term" value="F:glycosyltransferase activity"/>
    <property type="evidence" value="ECO:0007669"/>
    <property type="project" value="UniProtKB-KW"/>
</dbReference>
<dbReference type="RefSeq" id="WP_101010365.1">
    <property type="nucleotide sequence ID" value="NZ_FRFC01000004.1"/>
</dbReference>
<sequence>MKFRDRVDAAQRLAKNLEGIQNEDPVILAVPRGGVVTGDVIAKTFGLQLDIVVSRKIGSPYNPELAIGAVMHDGSFFPNSDLINSLGVTQDYIDEQIAEQLQEIKRRLTKFRGRLDYDLKNKTVVVVDDGIATGATVFATLGWIKKQNPKRIIIAIPVGPRDTVEKLRQVAEVVVLHEPVIFGAVGEFYDSFDQVEDSQVVEIMRSYGHHKNMK</sequence>
<evidence type="ECO:0000259" key="1">
    <source>
        <dbReference type="Pfam" id="PF00156"/>
    </source>
</evidence>
<reference evidence="3" key="1">
    <citation type="submission" date="2016-12" db="EMBL/GenBank/DDBJ databases">
        <authorList>
            <person name="Herbold C."/>
        </authorList>
    </citation>
    <scope>NUCLEOTIDE SEQUENCE [LARGE SCALE GENOMIC DNA]</scope>
</reference>
<dbReference type="Pfam" id="PF00156">
    <property type="entry name" value="Pribosyltran"/>
    <property type="match status" value="1"/>
</dbReference>
<dbReference type="Proteomes" id="UP000232412">
    <property type="component" value="Unassembled WGS sequence"/>
</dbReference>
<dbReference type="InterPro" id="IPR000836">
    <property type="entry name" value="PRTase_dom"/>
</dbReference>
<keyword evidence="2" id="KW-0808">Transferase</keyword>
<accession>A0A2H1EIF2</accession>
<dbReference type="OrthoDB" id="56536at2157"/>
<dbReference type="CDD" id="cd06223">
    <property type="entry name" value="PRTases_typeI"/>
    <property type="match status" value="1"/>
</dbReference>
<gene>
    <name evidence="2" type="ORF">NSIN_30156</name>
</gene>
<dbReference type="Gene3D" id="3.40.50.2020">
    <property type="match status" value="1"/>
</dbReference>
<dbReference type="SUPFAM" id="SSF53271">
    <property type="entry name" value="PRTase-like"/>
    <property type="match status" value="1"/>
</dbReference>
<dbReference type="AlphaFoldDB" id="A0A2H1EIF2"/>
<evidence type="ECO:0000313" key="2">
    <source>
        <dbReference type="EMBL" id="SHO46527.1"/>
    </source>
</evidence>
<dbReference type="Gene3D" id="3.30.1310.20">
    <property type="entry name" value="PRTase-like"/>
    <property type="match status" value="1"/>
</dbReference>